<dbReference type="EMBL" id="QTTN01000019">
    <property type="protein sequence ID" value="REE81250.1"/>
    <property type="molecule type" value="Genomic_DNA"/>
</dbReference>
<evidence type="ECO:0000256" key="1">
    <source>
        <dbReference type="SAM" id="MobiDB-lite"/>
    </source>
</evidence>
<feature type="region of interest" description="Disordered" evidence="1">
    <location>
        <begin position="32"/>
        <end position="64"/>
    </location>
</feature>
<gene>
    <name evidence="2" type="ORF">A8990_11985</name>
</gene>
<reference evidence="2 3" key="1">
    <citation type="submission" date="2018-08" db="EMBL/GenBank/DDBJ databases">
        <title>Genomic Encyclopedia of Type Strains, Phase III (KMG-III): the genomes of soil and plant-associated and newly described type strains.</title>
        <authorList>
            <person name="Whitman W."/>
        </authorList>
    </citation>
    <scope>NUCLEOTIDE SEQUENCE [LARGE SCALE GENOMIC DNA]</scope>
    <source>
        <strain evidence="2 3">CGMCC 1.10966</strain>
    </source>
</reference>
<organism evidence="2 3">
    <name type="scientific">Paenibacillus taihuensis</name>
    <dbReference type="NCBI Taxonomy" id="1156355"/>
    <lineage>
        <taxon>Bacteria</taxon>
        <taxon>Bacillati</taxon>
        <taxon>Bacillota</taxon>
        <taxon>Bacilli</taxon>
        <taxon>Bacillales</taxon>
        <taxon>Paenibacillaceae</taxon>
        <taxon>Paenibacillus</taxon>
    </lineage>
</organism>
<keyword evidence="3" id="KW-1185">Reference proteome</keyword>
<protein>
    <submittedName>
        <fullName evidence="2">Uncharacterized protein</fullName>
    </submittedName>
</protein>
<dbReference type="Proteomes" id="UP000256304">
    <property type="component" value="Unassembled WGS sequence"/>
</dbReference>
<evidence type="ECO:0000313" key="3">
    <source>
        <dbReference type="Proteomes" id="UP000256304"/>
    </source>
</evidence>
<name>A0A3D9RMY8_9BACL</name>
<accession>A0A3D9RMY8</accession>
<feature type="compositionally biased region" description="Low complexity" evidence="1">
    <location>
        <begin position="32"/>
        <end position="58"/>
    </location>
</feature>
<dbReference type="RefSeq" id="WP_116190182.1">
    <property type="nucleotide sequence ID" value="NZ_QTTN01000019.1"/>
</dbReference>
<dbReference type="AlphaFoldDB" id="A0A3D9RMY8"/>
<proteinExistence type="predicted"/>
<sequence>MANQQNGVSKAEVQSTELNKLPVAGAADTEFSAEQAAEAFENSNGANQAAASAQSAFEQNEENE</sequence>
<evidence type="ECO:0000313" key="2">
    <source>
        <dbReference type="EMBL" id="REE81250.1"/>
    </source>
</evidence>
<comment type="caution">
    <text evidence="2">The sequence shown here is derived from an EMBL/GenBank/DDBJ whole genome shotgun (WGS) entry which is preliminary data.</text>
</comment>